<sequence length="206" mass="22780">MFKFTLKNKSYLLIGILLLLSGCGESKSSDSTPDEGTKSTYSELTLKEQETLNTLSTNQVELLDAINLQRSESRDCGSRGVFPAVPELTWNPLLYASALEHVTDLAYSNTFSHDGSGTEYDITGNGQPSKFYERILSNGYSNYYSVGENIAGGQRSLDKAMEAWMASPGHCENIMKSTYTEVGVAIVIKEDSTYQVYWGQNFGSRK</sequence>
<dbReference type="EMBL" id="CACVAP010000020">
    <property type="protein sequence ID" value="CAA6799510.1"/>
    <property type="molecule type" value="Genomic_DNA"/>
</dbReference>
<proteinExistence type="predicted"/>
<organism evidence="2">
    <name type="scientific">uncultured Sulfurovum sp</name>
    <dbReference type="NCBI Taxonomy" id="269237"/>
    <lineage>
        <taxon>Bacteria</taxon>
        <taxon>Pseudomonadati</taxon>
        <taxon>Campylobacterota</taxon>
        <taxon>Epsilonproteobacteria</taxon>
        <taxon>Campylobacterales</taxon>
        <taxon>Sulfurovaceae</taxon>
        <taxon>Sulfurovum</taxon>
        <taxon>environmental samples</taxon>
    </lineage>
</organism>
<reference evidence="2" key="1">
    <citation type="submission" date="2020-01" db="EMBL/GenBank/DDBJ databases">
        <authorList>
            <person name="Meier V. D."/>
            <person name="Meier V D."/>
        </authorList>
    </citation>
    <scope>NUCLEOTIDE SEQUENCE</scope>
    <source>
        <strain evidence="2">HLG_WM_MAG_06</strain>
    </source>
</reference>
<dbReference type="AlphaFoldDB" id="A0A6S6S981"/>
<dbReference type="InterPro" id="IPR014044">
    <property type="entry name" value="CAP_dom"/>
</dbReference>
<dbReference type="PANTHER" id="PTHR31157:SF1">
    <property type="entry name" value="SCP DOMAIN-CONTAINING PROTEIN"/>
    <property type="match status" value="1"/>
</dbReference>
<gene>
    <name evidence="2" type="ORF">HELGO_WM11666</name>
</gene>
<dbReference type="InterPro" id="IPR035940">
    <property type="entry name" value="CAP_sf"/>
</dbReference>
<protein>
    <submittedName>
        <fullName evidence="2">Transporter</fullName>
    </submittedName>
</protein>
<evidence type="ECO:0000313" key="2">
    <source>
        <dbReference type="EMBL" id="CAA6799510.1"/>
    </source>
</evidence>
<dbReference type="Gene3D" id="3.40.33.10">
    <property type="entry name" value="CAP"/>
    <property type="match status" value="1"/>
</dbReference>
<dbReference type="PANTHER" id="PTHR31157">
    <property type="entry name" value="SCP DOMAIN-CONTAINING PROTEIN"/>
    <property type="match status" value="1"/>
</dbReference>
<dbReference type="SUPFAM" id="SSF55797">
    <property type="entry name" value="PR-1-like"/>
    <property type="match status" value="1"/>
</dbReference>
<dbReference type="PROSITE" id="PS51257">
    <property type="entry name" value="PROKAR_LIPOPROTEIN"/>
    <property type="match status" value="1"/>
</dbReference>
<accession>A0A6S6S981</accession>
<evidence type="ECO:0000259" key="1">
    <source>
        <dbReference type="Pfam" id="PF00188"/>
    </source>
</evidence>
<name>A0A6S6S981_9BACT</name>
<dbReference type="CDD" id="cd05379">
    <property type="entry name" value="CAP_bacterial"/>
    <property type="match status" value="1"/>
</dbReference>
<dbReference type="Pfam" id="PF00188">
    <property type="entry name" value="CAP"/>
    <property type="match status" value="1"/>
</dbReference>
<feature type="domain" description="SCP" evidence="1">
    <location>
        <begin position="85"/>
        <end position="202"/>
    </location>
</feature>